<reference evidence="1" key="1">
    <citation type="submission" date="2020-04" db="EMBL/GenBank/DDBJ databases">
        <authorList>
            <person name="Zhang T."/>
        </authorList>
    </citation>
    <scope>NUCLEOTIDE SEQUENCE</scope>
    <source>
        <strain evidence="1">HKST-UBA01</strain>
    </source>
</reference>
<protein>
    <submittedName>
        <fullName evidence="1">Uncharacterized protein</fullName>
    </submittedName>
</protein>
<gene>
    <name evidence="1" type="ORF">KC729_20700</name>
</gene>
<evidence type="ECO:0000313" key="1">
    <source>
        <dbReference type="EMBL" id="MCA9730116.1"/>
    </source>
</evidence>
<reference evidence="1" key="2">
    <citation type="journal article" date="2021" name="Microbiome">
        <title>Successional dynamics and alternative stable states in a saline activated sludge microbial community over 9 years.</title>
        <authorList>
            <person name="Wang Y."/>
            <person name="Ye J."/>
            <person name="Ju F."/>
            <person name="Liu L."/>
            <person name="Boyd J.A."/>
            <person name="Deng Y."/>
            <person name="Parks D.H."/>
            <person name="Jiang X."/>
            <person name="Yin X."/>
            <person name="Woodcroft B.J."/>
            <person name="Tyson G.W."/>
            <person name="Hugenholtz P."/>
            <person name="Polz M.F."/>
            <person name="Zhang T."/>
        </authorList>
    </citation>
    <scope>NUCLEOTIDE SEQUENCE</scope>
    <source>
        <strain evidence="1">HKST-UBA01</strain>
    </source>
</reference>
<name>A0A956M5A6_UNCEI</name>
<accession>A0A956M5A6</accession>
<proteinExistence type="predicted"/>
<evidence type="ECO:0000313" key="2">
    <source>
        <dbReference type="Proteomes" id="UP000697710"/>
    </source>
</evidence>
<dbReference type="Proteomes" id="UP000697710">
    <property type="component" value="Unassembled WGS sequence"/>
</dbReference>
<comment type="caution">
    <text evidence="1">The sequence shown here is derived from an EMBL/GenBank/DDBJ whole genome shotgun (WGS) entry which is preliminary data.</text>
</comment>
<dbReference type="AlphaFoldDB" id="A0A956M5A6"/>
<dbReference type="EMBL" id="JAGQHR010000997">
    <property type="protein sequence ID" value="MCA9730116.1"/>
    <property type="molecule type" value="Genomic_DNA"/>
</dbReference>
<organism evidence="1 2">
    <name type="scientific">Eiseniibacteriota bacterium</name>
    <dbReference type="NCBI Taxonomy" id="2212470"/>
    <lineage>
        <taxon>Bacteria</taxon>
        <taxon>Candidatus Eiseniibacteriota</taxon>
    </lineage>
</organism>
<feature type="non-terminal residue" evidence="1">
    <location>
        <position position="1"/>
    </location>
</feature>
<sequence>FRSLRNDEPARIFVTNLGDGARQHETIRALGSPALLQPAFLRDSRQRFASWDGSTAACILDDPPSFLVLSKENLAREAAWLVSRIDQTGHMLWQADTGIADLDRVLTTDRALVFGGCADFSEPTRVRRYDLRVVDLRDGSAVTLRLPEE</sequence>